<accession>A0A4R4PK50</accession>
<reference evidence="4 5" key="1">
    <citation type="submission" date="2019-03" db="EMBL/GenBank/DDBJ databases">
        <title>Draft genome sequences of novel Actinobacteria.</title>
        <authorList>
            <person name="Sahin N."/>
            <person name="Ay H."/>
            <person name="Saygin H."/>
        </authorList>
    </citation>
    <scope>NUCLEOTIDE SEQUENCE [LARGE SCALE GENOMIC DNA]</scope>
    <source>
        <strain evidence="4 5">JCM 30547</strain>
    </source>
</reference>
<dbReference type="InterPro" id="IPR000182">
    <property type="entry name" value="GNAT_dom"/>
</dbReference>
<dbReference type="EMBL" id="SMKA01000191">
    <property type="protein sequence ID" value="TDC22427.1"/>
    <property type="molecule type" value="Genomic_DNA"/>
</dbReference>
<evidence type="ECO:0000259" key="3">
    <source>
        <dbReference type="PROSITE" id="PS51186"/>
    </source>
</evidence>
<dbReference type="CDD" id="cd04301">
    <property type="entry name" value="NAT_SF"/>
    <property type="match status" value="1"/>
</dbReference>
<keyword evidence="2" id="KW-0012">Acyltransferase</keyword>
<dbReference type="Proteomes" id="UP000295075">
    <property type="component" value="Unassembled WGS sequence"/>
</dbReference>
<evidence type="ECO:0000313" key="4">
    <source>
        <dbReference type="EMBL" id="TDC22427.1"/>
    </source>
</evidence>
<proteinExistence type="predicted"/>
<evidence type="ECO:0000313" key="5">
    <source>
        <dbReference type="Proteomes" id="UP000295075"/>
    </source>
</evidence>
<name>A0A4R4PK50_9ACTN</name>
<dbReference type="SUPFAM" id="SSF55729">
    <property type="entry name" value="Acyl-CoA N-acyltransferases (Nat)"/>
    <property type="match status" value="1"/>
</dbReference>
<dbReference type="PROSITE" id="PS51186">
    <property type="entry name" value="GNAT"/>
    <property type="match status" value="1"/>
</dbReference>
<feature type="domain" description="N-acetyltransferase" evidence="3">
    <location>
        <begin position="1"/>
        <end position="134"/>
    </location>
</feature>
<dbReference type="AlphaFoldDB" id="A0A4R4PK50"/>
<protein>
    <submittedName>
        <fullName evidence="4">GNAT family N-acetyltransferase</fullName>
    </submittedName>
</protein>
<dbReference type="OrthoDB" id="3429276at2"/>
<organism evidence="4 5">
    <name type="scientific">Kribbella albertanoniae</name>
    <dbReference type="NCBI Taxonomy" id="1266829"/>
    <lineage>
        <taxon>Bacteria</taxon>
        <taxon>Bacillati</taxon>
        <taxon>Actinomycetota</taxon>
        <taxon>Actinomycetes</taxon>
        <taxon>Propionibacteriales</taxon>
        <taxon>Kribbellaceae</taxon>
        <taxon>Kribbella</taxon>
    </lineage>
</organism>
<sequence length="154" mass="16945">MKAVRTQVVTAEDRAALTQFLKDADLTLSGLDDPGVLVWIDRDDSGAVIGSTGFELSTDRDHALIRSVAVHPDARRGGYGTTLARFALDEAARQGARSAWLFSRRSGPFWQRLGFQPADRQALAAALPHTHQVRLFTQTGQLHQELAWSRPLPT</sequence>
<comment type="caution">
    <text evidence="4">The sequence shown here is derived from an EMBL/GenBank/DDBJ whole genome shotgun (WGS) entry which is preliminary data.</text>
</comment>
<evidence type="ECO:0000256" key="1">
    <source>
        <dbReference type="ARBA" id="ARBA00022679"/>
    </source>
</evidence>
<keyword evidence="5" id="KW-1185">Reference proteome</keyword>
<evidence type="ECO:0000256" key="2">
    <source>
        <dbReference type="ARBA" id="ARBA00023315"/>
    </source>
</evidence>
<dbReference type="Gene3D" id="3.40.630.30">
    <property type="match status" value="1"/>
</dbReference>
<dbReference type="InterPro" id="IPR016181">
    <property type="entry name" value="Acyl_CoA_acyltransferase"/>
</dbReference>
<dbReference type="PANTHER" id="PTHR43877">
    <property type="entry name" value="AMINOALKYLPHOSPHONATE N-ACETYLTRANSFERASE-RELATED-RELATED"/>
    <property type="match status" value="1"/>
</dbReference>
<dbReference type="GO" id="GO:0016747">
    <property type="term" value="F:acyltransferase activity, transferring groups other than amino-acyl groups"/>
    <property type="evidence" value="ECO:0007669"/>
    <property type="project" value="InterPro"/>
</dbReference>
<dbReference type="InterPro" id="IPR050832">
    <property type="entry name" value="Bact_Acetyltransf"/>
</dbReference>
<keyword evidence="1 4" id="KW-0808">Transferase</keyword>
<dbReference type="Pfam" id="PF00583">
    <property type="entry name" value="Acetyltransf_1"/>
    <property type="match status" value="1"/>
</dbReference>
<gene>
    <name evidence="4" type="ORF">E1261_31030</name>
</gene>